<reference evidence="1 2" key="1">
    <citation type="submission" date="2018-02" db="EMBL/GenBank/DDBJ databases">
        <title>Reclassifiation of [Polyangium] brachysporum DSM 7029 as Guopingzhaonella breviflexa gen. nov., sp. nov., a member of the family Comamonadaceae.</title>
        <authorList>
            <person name="Tang B."/>
        </authorList>
    </citation>
    <scope>NUCLEOTIDE SEQUENCE [LARGE SCALE GENOMIC DNA]</scope>
    <source>
        <strain evidence="1 2">BCRC 80649</strain>
    </source>
</reference>
<comment type="caution">
    <text evidence="1">The sequence shown here is derived from an EMBL/GenBank/DDBJ whole genome shotgun (WGS) entry which is preliminary data.</text>
</comment>
<organism evidence="1 2">
    <name type="scientific">Caldimonas caldifontis</name>
    <dbReference type="NCBI Taxonomy" id="1452508"/>
    <lineage>
        <taxon>Bacteria</taxon>
        <taxon>Pseudomonadati</taxon>
        <taxon>Pseudomonadota</taxon>
        <taxon>Betaproteobacteria</taxon>
        <taxon>Burkholderiales</taxon>
        <taxon>Sphaerotilaceae</taxon>
        <taxon>Caldimonas</taxon>
    </lineage>
</organism>
<dbReference type="EMBL" id="PSNX01000029">
    <property type="protein sequence ID" value="PPE64868.1"/>
    <property type="molecule type" value="Genomic_DNA"/>
</dbReference>
<proteinExistence type="predicted"/>
<dbReference type="RefSeq" id="WP_419186816.1">
    <property type="nucleotide sequence ID" value="NZ_PSNX01000029.1"/>
</dbReference>
<name>A0A2S5SQ44_9BURK</name>
<gene>
    <name evidence="1" type="ORF">C1704_17335</name>
</gene>
<protein>
    <submittedName>
        <fullName evidence="1">Uncharacterized protein</fullName>
    </submittedName>
</protein>
<dbReference type="Pfam" id="PF10720">
    <property type="entry name" value="DUF2515"/>
    <property type="match status" value="1"/>
</dbReference>
<keyword evidence="2" id="KW-1185">Reference proteome</keyword>
<dbReference type="Proteomes" id="UP000238605">
    <property type="component" value="Unassembled WGS sequence"/>
</dbReference>
<dbReference type="InterPro" id="IPR019658">
    <property type="entry name" value="DUF2515"/>
</dbReference>
<feature type="non-terminal residue" evidence="1">
    <location>
        <position position="1"/>
    </location>
</feature>
<sequence>QAQRTPPASWFSPGLELVFTSACETDDAALKSVAPKETRLEDFRSRMQWIQLAAELFHKRMQEYPQDMHRELEAMAAWVSMADR</sequence>
<evidence type="ECO:0000313" key="2">
    <source>
        <dbReference type="Proteomes" id="UP000238605"/>
    </source>
</evidence>
<dbReference type="AlphaFoldDB" id="A0A2S5SQ44"/>
<evidence type="ECO:0000313" key="1">
    <source>
        <dbReference type="EMBL" id="PPE64868.1"/>
    </source>
</evidence>
<accession>A0A2S5SQ44</accession>